<dbReference type="Pfam" id="PF08028">
    <property type="entry name" value="Acyl-CoA_dh_2"/>
    <property type="match status" value="1"/>
</dbReference>
<dbReference type="RefSeq" id="WP_013424601.1">
    <property type="nucleotide sequence ID" value="NC_014666.1"/>
</dbReference>
<dbReference type="EMBL" id="CP002299">
    <property type="protein sequence ID" value="ADP81483.1"/>
    <property type="molecule type" value="Genomic_DNA"/>
</dbReference>
<dbReference type="PANTHER" id="PTHR43884:SF12">
    <property type="entry name" value="ISOVALERYL-COA DEHYDROGENASE, MITOCHONDRIAL-RELATED"/>
    <property type="match status" value="1"/>
</dbReference>
<dbReference type="InParanoid" id="E3IY28"/>
<keyword evidence="1" id="KW-0560">Oxidoreductase</keyword>
<dbReference type="InterPro" id="IPR009100">
    <property type="entry name" value="AcylCoA_DH/oxidase_NM_dom_sf"/>
</dbReference>
<accession>E3IY28</accession>
<dbReference type="AlphaFoldDB" id="E3IY28"/>
<dbReference type="SUPFAM" id="SSF47203">
    <property type="entry name" value="Acyl-CoA dehydrogenase C-terminal domain-like"/>
    <property type="match status" value="1"/>
</dbReference>
<dbReference type="PANTHER" id="PTHR43884">
    <property type="entry name" value="ACYL-COA DEHYDROGENASE"/>
    <property type="match status" value="1"/>
</dbReference>
<protein>
    <submittedName>
        <fullName evidence="4">Acyl-CoA dehydrogenase type 2 domain protein</fullName>
    </submittedName>
</protein>
<evidence type="ECO:0000256" key="1">
    <source>
        <dbReference type="ARBA" id="ARBA00023002"/>
    </source>
</evidence>
<dbReference type="Gene3D" id="1.10.540.10">
    <property type="entry name" value="Acyl-CoA dehydrogenase/oxidase, N-terminal domain"/>
    <property type="match status" value="1"/>
</dbReference>
<gene>
    <name evidence="4" type="ordered locus">FraEuI1c_3474</name>
</gene>
<dbReference type="Gene3D" id="1.20.140.10">
    <property type="entry name" value="Butyryl-CoA Dehydrogenase, subunit A, domain 3"/>
    <property type="match status" value="1"/>
</dbReference>
<organism evidence="4 5">
    <name type="scientific">Pseudofrankia inefficax (strain DSM 45817 / CECT 9037 / DDB 130130 / EuI1c)</name>
    <name type="common">Frankia inefficax</name>
    <dbReference type="NCBI Taxonomy" id="298654"/>
    <lineage>
        <taxon>Bacteria</taxon>
        <taxon>Bacillati</taxon>
        <taxon>Actinomycetota</taxon>
        <taxon>Actinomycetes</taxon>
        <taxon>Frankiales</taxon>
        <taxon>Frankiaceae</taxon>
        <taxon>Pseudofrankia</taxon>
    </lineage>
</organism>
<dbReference type="InterPro" id="IPR037069">
    <property type="entry name" value="AcylCoA_DH/ox_N_sf"/>
</dbReference>
<dbReference type="InterPro" id="IPR046373">
    <property type="entry name" value="Acyl-CoA_Oxase/DH_mid-dom_sf"/>
</dbReference>
<evidence type="ECO:0000256" key="2">
    <source>
        <dbReference type="SAM" id="MobiDB-lite"/>
    </source>
</evidence>
<keyword evidence="5" id="KW-1185">Reference proteome</keyword>
<dbReference type="GO" id="GO:0050660">
    <property type="term" value="F:flavin adenine dinucleotide binding"/>
    <property type="evidence" value="ECO:0007669"/>
    <property type="project" value="InterPro"/>
</dbReference>
<name>E3IY28_PSEI1</name>
<dbReference type="PIRSF" id="PIRSF016578">
    <property type="entry name" value="HsaA"/>
    <property type="match status" value="1"/>
</dbReference>
<dbReference type="Gene3D" id="2.40.110.10">
    <property type="entry name" value="Butyryl-CoA Dehydrogenase, subunit A, domain 2"/>
    <property type="match status" value="1"/>
</dbReference>
<dbReference type="Proteomes" id="UP000002484">
    <property type="component" value="Chromosome"/>
</dbReference>
<reference evidence="4 5" key="1">
    <citation type="submission" date="2010-10" db="EMBL/GenBank/DDBJ databases">
        <title>Complete sequence of Frankia sp. EuI1c.</title>
        <authorList>
            <consortium name="US DOE Joint Genome Institute"/>
            <person name="Lucas S."/>
            <person name="Copeland A."/>
            <person name="Lapidus A."/>
            <person name="Cheng J.-F."/>
            <person name="Bruce D."/>
            <person name="Goodwin L."/>
            <person name="Pitluck S."/>
            <person name="Chertkov O."/>
            <person name="Detter J.C."/>
            <person name="Han C."/>
            <person name="Tapia R."/>
            <person name="Land M."/>
            <person name="Hauser L."/>
            <person name="Jeffries C."/>
            <person name="Kyrpides N."/>
            <person name="Ivanova N."/>
            <person name="Mikhailova N."/>
            <person name="Beauchemin N."/>
            <person name="Sen A."/>
            <person name="Sur S.A."/>
            <person name="Gtari M."/>
            <person name="Wall L."/>
            <person name="Tisa L."/>
            <person name="Woyke T."/>
        </authorList>
    </citation>
    <scope>NUCLEOTIDE SEQUENCE [LARGE SCALE GENOMIC DNA]</scope>
    <source>
        <strain evidence="5">DSM 45817 / CECT 9037 / EuI1c</strain>
    </source>
</reference>
<dbReference type="STRING" id="298654.FraEuI1c_3474"/>
<feature type="domain" description="Acyl-CoA dehydrogenase C-terminal" evidence="3">
    <location>
        <begin position="249"/>
        <end position="386"/>
    </location>
</feature>
<dbReference type="InterPro" id="IPR036250">
    <property type="entry name" value="AcylCo_DH-like_C"/>
</dbReference>
<dbReference type="eggNOG" id="COG1960">
    <property type="taxonomic scope" value="Bacteria"/>
</dbReference>
<dbReference type="InterPro" id="IPR013107">
    <property type="entry name" value="Acyl-CoA_DH_C"/>
</dbReference>
<proteinExistence type="predicted"/>
<dbReference type="GO" id="GO:0008470">
    <property type="term" value="F:3-methylbutanoyl-CoA dehydrogenase activity"/>
    <property type="evidence" value="ECO:0007669"/>
    <property type="project" value="TreeGrafter"/>
</dbReference>
<feature type="region of interest" description="Disordered" evidence="2">
    <location>
        <begin position="130"/>
        <end position="152"/>
    </location>
</feature>
<dbReference type="SUPFAM" id="SSF56645">
    <property type="entry name" value="Acyl-CoA dehydrogenase NM domain-like"/>
    <property type="match status" value="1"/>
</dbReference>
<feature type="compositionally biased region" description="Polar residues" evidence="2">
    <location>
        <begin position="130"/>
        <end position="148"/>
    </location>
</feature>
<evidence type="ECO:0000313" key="5">
    <source>
        <dbReference type="Proteomes" id="UP000002484"/>
    </source>
</evidence>
<dbReference type="GO" id="GO:0006552">
    <property type="term" value="P:L-leucine catabolic process"/>
    <property type="evidence" value="ECO:0007669"/>
    <property type="project" value="TreeGrafter"/>
</dbReference>
<dbReference type="OrthoDB" id="571684at2"/>
<evidence type="ECO:0000313" key="4">
    <source>
        <dbReference type="EMBL" id="ADP81483.1"/>
    </source>
</evidence>
<evidence type="ECO:0000259" key="3">
    <source>
        <dbReference type="Pfam" id="PF08028"/>
    </source>
</evidence>
<sequence length="411" mass="43358">MTTLETLDVPDCVATAVRPRSAELRALLARLAQGEPDREHDARPPWEQFALIRQARLGALRLPAAWGGGGASIRELFETVLDLGAADPNIAQSLRNHFLIVEGRLRAAAGAEDPLLARVLGGALFGASSSEPGTPNIGQREQAHSTAVTPDADGFRLDGTKVYSTGNLYADFIVVSAGTADGATTQVVVPADRAGVIHEDDWDGIGQRLTGSGTTRFSGVRLAPEDFLSGQDAWSDKGSAYPATFPQLWLTTVIAGILRQVAQDAAALVRERVRTFYHAPAERPVDDPILQETVGYIASAAYAAEALVLDAADTLDASVSAILAGDGNPDLDAAAALKAAKAKVVIDELAQRAATALFDAGGATAARRGAHLDRHWRNIRTLASHNPRSYKAQRIGAHLISGTPLPNGAYF</sequence>
<dbReference type="KEGG" id="fri:FraEuI1c_3474"/>
<dbReference type="HOGENOM" id="CLU_018204_10_0_11"/>